<dbReference type="GO" id="GO:0003700">
    <property type="term" value="F:DNA-binding transcription factor activity"/>
    <property type="evidence" value="ECO:0007669"/>
    <property type="project" value="InterPro"/>
</dbReference>
<dbReference type="KEGG" id="pfla:Pflav_021850"/>
<evidence type="ECO:0000313" key="2">
    <source>
        <dbReference type="EMBL" id="BCB75775.1"/>
    </source>
</evidence>
<proteinExistence type="predicted"/>
<dbReference type="InterPro" id="IPR039422">
    <property type="entry name" value="MarR/SlyA-like"/>
</dbReference>
<dbReference type="SUPFAM" id="SSF46785">
    <property type="entry name" value="Winged helix' DNA-binding domain"/>
    <property type="match status" value="1"/>
</dbReference>
<dbReference type="Proteomes" id="UP000502508">
    <property type="component" value="Chromosome"/>
</dbReference>
<dbReference type="EMBL" id="AP022870">
    <property type="protein sequence ID" value="BCB75775.1"/>
    <property type="molecule type" value="Genomic_DNA"/>
</dbReference>
<dbReference type="Pfam" id="PF01047">
    <property type="entry name" value="MarR"/>
    <property type="match status" value="1"/>
</dbReference>
<sequence>MPADVRAQIPSDIVEIERALSRISHLLNRARQHHQIAVEAGVSVDRAAVPILRLLHDAGPQRSGDIAARLAVEAPHVTRQVQRLESVGYVERVPDPADRRAYRVRLTTAGRDAVERVLGVGCQSIQHALSAWDPGEREQLATLFNRMVDDFVRVAVERGILPK</sequence>
<dbReference type="GO" id="GO:0006950">
    <property type="term" value="P:response to stress"/>
    <property type="evidence" value="ECO:0007669"/>
    <property type="project" value="TreeGrafter"/>
</dbReference>
<dbReference type="SMART" id="SM00347">
    <property type="entry name" value="HTH_MARR"/>
    <property type="match status" value="1"/>
</dbReference>
<organism evidence="2 3">
    <name type="scientific">Phytohabitans flavus</name>
    <dbReference type="NCBI Taxonomy" id="1076124"/>
    <lineage>
        <taxon>Bacteria</taxon>
        <taxon>Bacillati</taxon>
        <taxon>Actinomycetota</taxon>
        <taxon>Actinomycetes</taxon>
        <taxon>Micromonosporales</taxon>
        <taxon>Micromonosporaceae</taxon>
    </lineage>
</organism>
<dbReference type="InterPro" id="IPR036390">
    <property type="entry name" value="WH_DNA-bd_sf"/>
</dbReference>
<evidence type="ECO:0000259" key="1">
    <source>
        <dbReference type="PROSITE" id="PS50995"/>
    </source>
</evidence>
<name>A0A6F8XPM1_9ACTN</name>
<dbReference type="AlphaFoldDB" id="A0A6F8XPM1"/>
<dbReference type="Gene3D" id="1.10.10.10">
    <property type="entry name" value="Winged helix-like DNA-binding domain superfamily/Winged helix DNA-binding domain"/>
    <property type="match status" value="1"/>
</dbReference>
<evidence type="ECO:0000313" key="3">
    <source>
        <dbReference type="Proteomes" id="UP000502508"/>
    </source>
</evidence>
<dbReference type="PANTHER" id="PTHR33164">
    <property type="entry name" value="TRANSCRIPTIONAL REGULATOR, MARR FAMILY"/>
    <property type="match status" value="1"/>
</dbReference>
<dbReference type="InterPro" id="IPR000835">
    <property type="entry name" value="HTH_MarR-typ"/>
</dbReference>
<dbReference type="PANTHER" id="PTHR33164:SF57">
    <property type="entry name" value="MARR-FAMILY TRANSCRIPTIONAL REGULATOR"/>
    <property type="match status" value="1"/>
</dbReference>
<dbReference type="CDD" id="cd00090">
    <property type="entry name" value="HTH_ARSR"/>
    <property type="match status" value="1"/>
</dbReference>
<keyword evidence="3" id="KW-1185">Reference proteome</keyword>
<feature type="domain" description="HTH marR-type" evidence="1">
    <location>
        <begin position="13"/>
        <end position="149"/>
    </location>
</feature>
<dbReference type="RefSeq" id="WP_173035745.1">
    <property type="nucleotide sequence ID" value="NZ_AP022870.1"/>
</dbReference>
<dbReference type="PRINTS" id="PR00598">
    <property type="entry name" value="HTHMARR"/>
</dbReference>
<dbReference type="InterPro" id="IPR011991">
    <property type="entry name" value="ArsR-like_HTH"/>
</dbReference>
<dbReference type="PROSITE" id="PS50995">
    <property type="entry name" value="HTH_MARR_2"/>
    <property type="match status" value="1"/>
</dbReference>
<accession>A0A6F8XPM1</accession>
<protein>
    <submittedName>
        <fullName evidence="2">MarR family transcriptional regulator</fullName>
    </submittedName>
</protein>
<gene>
    <name evidence="2" type="ORF">Pflav_021850</name>
</gene>
<reference evidence="2 3" key="1">
    <citation type="submission" date="2020-03" db="EMBL/GenBank/DDBJ databases">
        <title>Whole genome shotgun sequence of Phytohabitans flavus NBRC 107702.</title>
        <authorList>
            <person name="Komaki H."/>
            <person name="Tamura T."/>
        </authorList>
    </citation>
    <scope>NUCLEOTIDE SEQUENCE [LARGE SCALE GENOMIC DNA]</scope>
    <source>
        <strain evidence="2 3">NBRC 107702</strain>
    </source>
</reference>
<dbReference type="InterPro" id="IPR036388">
    <property type="entry name" value="WH-like_DNA-bd_sf"/>
</dbReference>
<reference evidence="2 3" key="2">
    <citation type="submission" date="2020-03" db="EMBL/GenBank/DDBJ databases">
        <authorList>
            <person name="Ichikawa N."/>
            <person name="Kimura A."/>
            <person name="Kitahashi Y."/>
            <person name="Uohara A."/>
        </authorList>
    </citation>
    <scope>NUCLEOTIDE SEQUENCE [LARGE SCALE GENOMIC DNA]</scope>
    <source>
        <strain evidence="2 3">NBRC 107702</strain>
    </source>
</reference>